<reference evidence="2" key="1">
    <citation type="submission" date="2012-02" db="EMBL/GenBank/DDBJ databases">
        <title>The complete genome of Echinicola vietnamensis DSM 17526.</title>
        <authorList>
            <person name="Lucas S."/>
            <person name="Copeland A."/>
            <person name="Lapidus A."/>
            <person name="Glavina del Rio T."/>
            <person name="Dalin E."/>
            <person name="Tice H."/>
            <person name="Bruce D."/>
            <person name="Goodwin L."/>
            <person name="Pitluck S."/>
            <person name="Peters L."/>
            <person name="Ovchinnikova G."/>
            <person name="Teshima H."/>
            <person name="Kyrpides N."/>
            <person name="Mavromatis K."/>
            <person name="Ivanova N."/>
            <person name="Brettin T."/>
            <person name="Detter J.C."/>
            <person name="Han C."/>
            <person name="Larimer F."/>
            <person name="Land M."/>
            <person name="Hauser L."/>
            <person name="Markowitz V."/>
            <person name="Cheng J.-F."/>
            <person name="Hugenholtz P."/>
            <person name="Woyke T."/>
            <person name="Wu D."/>
            <person name="Brambilla E."/>
            <person name="Klenk H.-P."/>
            <person name="Eisen J.A."/>
        </authorList>
    </citation>
    <scope>NUCLEOTIDE SEQUENCE [LARGE SCALE GENOMIC DNA]</scope>
    <source>
        <strain evidence="2">DSM 17526 / LMG 23754 / KMM 6221</strain>
    </source>
</reference>
<dbReference type="Pfam" id="PF20420">
    <property type="entry name" value="DUF6702"/>
    <property type="match status" value="1"/>
</dbReference>
<dbReference type="STRING" id="926556.Echvi_1496"/>
<dbReference type="PATRIC" id="fig|926556.3.peg.1585"/>
<dbReference type="EMBL" id="CP003346">
    <property type="protein sequence ID" value="AGA77762.1"/>
    <property type="molecule type" value="Genomic_DNA"/>
</dbReference>
<dbReference type="HOGENOM" id="CLU_107087_3_0_10"/>
<keyword evidence="2" id="KW-1185">Reference proteome</keyword>
<dbReference type="InterPro" id="IPR046525">
    <property type="entry name" value="DUF6702"/>
</dbReference>
<dbReference type="AlphaFoldDB" id="L0FWS5"/>
<name>L0FWS5_ECHVK</name>
<dbReference type="Proteomes" id="UP000010796">
    <property type="component" value="Chromosome"/>
</dbReference>
<sequence length="162" mass="18708">MFYNYICLIMIGWMANFHPFYISVTDINYNEEAKSLEIAQKIFWDDLEVALGKEAGASVDFMHPEDPEELSSMIKSYLLKHNALVVNGKNTALEYLGFEVEEDAAWFYMEAKGVSKPGKVEVSNKILVSDFPDQRNMVNFYVDDEPKTLILYKDHEKGQLKF</sequence>
<protein>
    <submittedName>
        <fullName evidence="1">Uncharacterized protein</fullName>
    </submittedName>
</protein>
<organism evidence="1 2">
    <name type="scientific">Echinicola vietnamensis (strain DSM 17526 / LMG 23754 / KMM 6221)</name>
    <dbReference type="NCBI Taxonomy" id="926556"/>
    <lineage>
        <taxon>Bacteria</taxon>
        <taxon>Pseudomonadati</taxon>
        <taxon>Bacteroidota</taxon>
        <taxon>Cytophagia</taxon>
        <taxon>Cytophagales</taxon>
        <taxon>Cyclobacteriaceae</taxon>
        <taxon>Echinicola</taxon>
    </lineage>
</organism>
<proteinExistence type="predicted"/>
<dbReference type="eggNOG" id="ENOG503140B">
    <property type="taxonomic scope" value="Bacteria"/>
</dbReference>
<dbReference type="KEGG" id="evi:Echvi_1496"/>
<accession>L0FWS5</accession>
<dbReference type="RefSeq" id="WP_015265325.1">
    <property type="nucleotide sequence ID" value="NC_019904.1"/>
</dbReference>
<evidence type="ECO:0000313" key="2">
    <source>
        <dbReference type="Proteomes" id="UP000010796"/>
    </source>
</evidence>
<dbReference type="OrthoDB" id="5735516at2"/>
<gene>
    <name evidence="1" type="ordered locus">Echvi_1496</name>
</gene>
<evidence type="ECO:0000313" key="1">
    <source>
        <dbReference type="EMBL" id="AGA77762.1"/>
    </source>
</evidence>